<sequence length="107" mass="12291">MKSKKTQLKHLRKSARDSLVTLQPARDNSKKFRASFLYFEGYLDLFTTIESLLNVCILATQGDGFCPPHIKEHERDIRKTLELAAKLLPFEEGEFLDKAYVAFIKNG</sequence>
<evidence type="ECO:0000313" key="2">
    <source>
        <dbReference type="Proteomes" id="UP000070138"/>
    </source>
</evidence>
<protein>
    <submittedName>
        <fullName evidence="1">Uncharacterized protein</fullName>
    </submittedName>
</protein>
<name>A0A137RM24_9FLAO</name>
<dbReference type="AlphaFoldDB" id="A0A137RM24"/>
<evidence type="ECO:0000313" key="1">
    <source>
        <dbReference type="EMBL" id="KXO01227.1"/>
    </source>
</evidence>
<dbReference type="EMBL" id="JRWG01000001">
    <property type="protein sequence ID" value="KXO01227.1"/>
    <property type="molecule type" value="Genomic_DNA"/>
</dbReference>
<accession>A0A137RM24</accession>
<organism evidence="1 2">
    <name type="scientific">Aequorivita aquimaris</name>
    <dbReference type="NCBI Taxonomy" id="1548749"/>
    <lineage>
        <taxon>Bacteria</taxon>
        <taxon>Pseudomonadati</taxon>
        <taxon>Bacteroidota</taxon>
        <taxon>Flavobacteriia</taxon>
        <taxon>Flavobacteriales</taxon>
        <taxon>Flavobacteriaceae</taxon>
        <taxon>Aequorivita</taxon>
    </lineage>
</organism>
<dbReference type="Proteomes" id="UP000070138">
    <property type="component" value="Unassembled WGS sequence"/>
</dbReference>
<reference evidence="2" key="1">
    <citation type="submission" date="2014-10" db="EMBL/GenBank/DDBJ databases">
        <title>Genome sequencing of Vitellibacter sp. D-24.</title>
        <authorList>
            <person name="Thevarajoo S."/>
            <person name="Selvaratnam C."/>
            <person name="Goh K.M."/>
            <person name="Chong C.S."/>
        </authorList>
    </citation>
    <scope>NUCLEOTIDE SEQUENCE [LARGE SCALE GENOMIC DNA]</scope>
    <source>
        <strain evidence="2">D-24</strain>
    </source>
</reference>
<dbReference type="RefSeq" id="WP_062619367.1">
    <property type="nucleotide sequence ID" value="NZ_JRWG01000001.1"/>
</dbReference>
<proteinExistence type="predicted"/>
<gene>
    <name evidence="1" type="ORF">LS48_01810</name>
</gene>
<reference evidence="1 2" key="2">
    <citation type="journal article" date="2016" name="Int. J. Syst. Evol. Microbiol.">
        <title>Vitellibacter aquimaris sp. nov., a marine bacterium isolated from seawater.</title>
        <authorList>
            <person name="Thevarajoo S."/>
            <person name="Selvaratnam C."/>
            <person name="Goh K.M."/>
            <person name="Hong K.W."/>
            <person name="Chan X.Y."/>
            <person name="Chan K.G."/>
            <person name="Chong C.S."/>
        </authorList>
    </citation>
    <scope>NUCLEOTIDE SEQUENCE [LARGE SCALE GENOMIC DNA]</scope>
    <source>
        <strain evidence="1 2">D-24</strain>
    </source>
</reference>
<keyword evidence="2" id="KW-1185">Reference proteome</keyword>
<comment type="caution">
    <text evidence="1">The sequence shown here is derived from an EMBL/GenBank/DDBJ whole genome shotgun (WGS) entry which is preliminary data.</text>
</comment>
<dbReference type="OrthoDB" id="1446962at2"/>